<proteinExistence type="predicted"/>
<gene>
    <name evidence="1" type="ORF">J2S00_001455</name>
</gene>
<dbReference type="EMBL" id="JAUSUQ010000004">
    <property type="protein sequence ID" value="MDQ0338669.1"/>
    <property type="molecule type" value="Genomic_DNA"/>
</dbReference>
<reference evidence="1 2" key="1">
    <citation type="submission" date="2023-07" db="EMBL/GenBank/DDBJ databases">
        <title>Genomic Encyclopedia of Type Strains, Phase IV (KMG-IV): sequencing the most valuable type-strain genomes for metagenomic binning, comparative biology and taxonomic classification.</title>
        <authorList>
            <person name="Goeker M."/>
        </authorList>
    </citation>
    <scope>NUCLEOTIDE SEQUENCE [LARGE SCALE GENOMIC DNA]</scope>
    <source>
        <strain evidence="1 2">DSM 17740</strain>
    </source>
</reference>
<accession>A0ABU0CQL3</accession>
<name>A0ABU0CQL3_9BACI</name>
<evidence type="ECO:0000313" key="2">
    <source>
        <dbReference type="Proteomes" id="UP001232445"/>
    </source>
</evidence>
<sequence>MQFERTSLGGDVGLVGAAALVKYYGEVNNIWV</sequence>
<comment type="caution">
    <text evidence="1">The sequence shown here is derived from an EMBL/GenBank/DDBJ whole genome shotgun (WGS) entry which is preliminary data.</text>
</comment>
<organism evidence="1 2">
    <name type="scientific">Caldalkalibacillus uzonensis</name>
    <dbReference type="NCBI Taxonomy" id="353224"/>
    <lineage>
        <taxon>Bacteria</taxon>
        <taxon>Bacillati</taxon>
        <taxon>Bacillota</taxon>
        <taxon>Bacilli</taxon>
        <taxon>Bacillales</taxon>
        <taxon>Bacillaceae</taxon>
        <taxon>Caldalkalibacillus</taxon>
    </lineage>
</organism>
<protein>
    <submittedName>
        <fullName evidence="1">Uncharacterized protein</fullName>
    </submittedName>
</protein>
<keyword evidence="2" id="KW-1185">Reference proteome</keyword>
<evidence type="ECO:0000313" key="1">
    <source>
        <dbReference type="EMBL" id="MDQ0338669.1"/>
    </source>
</evidence>
<dbReference type="Proteomes" id="UP001232445">
    <property type="component" value="Unassembled WGS sequence"/>
</dbReference>